<keyword evidence="1" id="KW-0186">Copper</keyword>
<feature type="domain" description="Superoxide dismutase copper/zinc binding" evidence="2">
    <location>
        <begin position="9"/>
        <end position="74"/>
    </location>
</feature>
<comment type="similarity">
    <text evidence="1">Belongs to the Cu-Zn superoxide dismutase family.</text>
</comment>
<comment type="function">
    <text evidence="1">Destroys radicals which are normally produced within the cells and which are toxic to biological systems.</text>
</comment>
<accession>A0A8S4NFV1</accession>
<reference evidence="3" key="1">
    <citation type="submission" date="2022-03" db="EMBL/GenBank/DDBJ databases">
        <authorList>
            <person name="Martin C."/>
        </authorList>
    </citation>
    <scope>NUCLEOTIDE SEQUENCE</scope>
</reference>
<sequence length="368" mass="39490">MVTSWRVVRTGGLFNPTSTTLGARGDHGRRHVGDVGNIIEGDECGVASGMFEDNDIKLTSPTVMGRSVVVEVSSKMHQRAILKCVLILVATSTVCCIPYCDMYDNPALNVKEAYDGCEMATTAEGCMIVKSCPKGCLVKATGPSGKDKYMKVGRKWKELGNKITCTCELQSDLPTPLPGALPYPPRAKCTLKKAPMYAKCEVMPNPAGAPYNLSGTVYFKQSPNKSTQIKYDIMGFDTADNVTKHGLHVHVYGDIMDGCQNAGGHFNPMKTTHGDRLNDPKDRHVGDLGNIIEDQNGEASGLLADSLVSLTGPFSIMGQSLVIHVNEDDLGLGGNPGSLETGNAGGRLACCVIFAIDGHFYLRPRMGR</sequence>
<dbReference type="PRINTS" id="PR00068">
    <property type="entry name" value="CUZNDISMTASE"/>
</dbReference>
<organism evidence="3 4">
    <name type="scientific">Owenia fusiformis</name>
    <name type="common">Polychaete worm</name>
    <dbReference type="NCBI Taxonomy" id="6347"/>
    <lineage>
        <taxon>Eukaryota</taxon>
        <taxon>Metazoa</taxon>
        <taxon>Spiralia</taxon>
        <taxon>Lophotrochozoa</taxon>
        <taxon>Annelida</taxon>
        <taxon>Polychaeta</taxon>
        <taxon>Sedentaria</taxon>
        <taxon>Canalipalpata</taxon>
        <taxon>Sabellida</taxon>
        <taxon>Oweniida</taxon>
        <taxon>Oweniidae</taxon>
        <taxon>Owenia</taxon>
    </lineage>
</organism>
<evidence type="ECO:0000259" key="2">
    <source>
        <dbReference type="Pfam" id="PF00080"/>
    </source>
</evidence>
<keyword evidence="1" id="KW-0560">Oxidoreductase</keyword>
<dbReference type="GO" id="GO:0004784">
    <property type="term" value="F:superoxide dismutase activity"/>
    <property type="evidence" value="ECO:0007669"/>
    <property type="project" value="UniProtKB-EC"/>
</dbReference>
<comment type="cofactor">
    <cofactor evidence="1">
        <name>Cu cation</name>
        <dbReference type="ChEBI" id="CHEBI:23378"/>
    </cofactor>
    <text evidence="1">Binds 1 copper ion per subunit.</text>
</comment>
<dbReference type="OrthoDB" id="2015551at2759"/>
<comment type="cofactor">
    <cofactor evidence="1">
        <name>Zn(2+)</name>
        <dbReference type="ChEBI" id="CHEBI:29105"/>
    </cofactor>
    <text evidence="1">Binds 1 zinc ion per subunit.</text>
</comment>
<dbReference type="EMBL" id="CAIIXF020000003">
    <property type="protein sequence ID" value="CAH1779504.1"/>
    <property type="molecule type" value="Genomic_DNA"/>
</dbReference>
<dbReference type="PANTHER" id="PTHR10003">
    <property type="entry name" value="SUPEROXIDE DISMUTASE CU-ZN -RELATED"/>
    <property type="match status" value="1"/>
</dbReference>
<gene>
    <name evidence="3" type="ORF">OFUS_LOCUS6309</name>
</gene>
<dbReference type="InterPro" id="IPR018152">
    <property type="entry name" value="SOD_Cu/Zn_BS"/>
</dbReference>
<keyword evidence="1" id="KW-0862">Zinc</keyword>
<keyword evidence="4" id="KW-1185">Reference proteome</keyword>
<dbReference type="InterPro" id="IPR001424">
    <property type="entry name" value="SOD_Cu_Zn_dom"/>
</dbReference>
<evidence type="ECO:0000313" key="4">
    <source>
        <dbReference type="Proteomes" id="UP000749559"/>
    </source>
</evidence>
<feature type="domain" description="Superoxide dismutase copper/zinc binding" evidence="2">
    <location>
        <begin position="214"/>
        <end position="353"/>
    </location>
</feature>
<evidence type="ECO:0000313" key="3">
    <source>
        <dbReference type="EMBL" id="CAH1779504.1"/>
    </source>
</evidence>
<keyword evidence="1" id="KW-0479">Metal-binding</keyword>
<dbReference type="PROSITE" id="PS00332">
    <property type="entry name" value="SOD_CU_ZN_2"/>
    <property type="match status" value="1"/>
</dbReference>
<dbReference type="InterPro" id="IPR024134">
    <property type="entry name" value="SOD_Cu/Zn_/chaperone"/>
</dbReference>
<comment type="catalytic activity">
    <reaction evidence="1">
        <text>2 superoxide + 2 H(+) = H2O2 + O2</text>
        <dbReference type="Rhea" id="RHEA:20696"/>
        <dbReference type="ChEBI" id="CHEBI:15378"/>
        <dbReference type="ChEBI" id="CHEBI:15379"/>
        <dbReference type="ChEBI" id="CHEBI:16240"/>
        <dbReference type="ChEBI" id="CHEBI:18421"/>
        <dbReference type="EC" id="1.15.1.1"/>
    </reaction>
</comment>
<protein>
    <recommendedName>
        <fullName evidence="1">Superoxide dismutase [Cu-Zn]</fullName>
        <ecNumber evidence="1">1.15.1.1</ecNumber>
    </recommendedName>
</protein>
<dbReference type="InterPro" id="IPR036423">
    <property type="entry name" value="SOD-like_Cu/Zn_dom_sf"/>
</dbReference>
<dbReference type="Proteomes" id="UP000749559">
    <property type="component" value="Unassembled WGS sequence"/>
</dbReference>
<dbReference type="EC" id="1.15.1.1" evidence="1"/>
<comment type="caution">
    <text evidence="3">The sequence shown here is derived from an EMBL/GenBank/DDBJ whole genome shotgun (WGS) entry which is preliminary data.</text>
</comment>
<dbReference type="AlphaFoldDB" id="A0A8S4NFV1"/>
<proteinExistence type="inferred from homology"/>
<name>A0A8S4NFV1_OWEFU</name>
<dbReference type="Pfam" id="PF00080">
    <property type="entry name" value="Sod_Cu"/>
    <property type="match status" value="2"/>
</dbReference>
<evidence type="ECO:0000256" key="1">
    <source>
        <dbReference type="RuleBase" id="RU000393"/>
    </source>
</evidence>
<dbReference type="SUPFAM" id="SSF49329">
    <property type="entry name" value="Cu,Zn superoxide dismutase-like"/>
    <property type="match status" value="2"/>
</dbReference>
<dbReference type="Gene3D" id="2.60.40.200">
    <property type="entry name" value="Superoxide dismutase, copper/zinc binding domain"/>
    <property type="match status" value="2"/>
</dbReference>
<dbReference type="GO" id="GO:0005507">
    <property type="term" value="F:copper ion binding"/>
    <property type="evidence" value="ECO:0007669"/>
    <property type="project" value="InterPro"/>
</dbReference>
<dbReference type="CDD" id="cd00305">
    <property type="entry name" value="Cu-Zn_Superoxide_Dismutase"/>
    <property type="match status" value="1"/>
</dbReference>